<evidence type="ECO:0000313" key="3">
    <source>
        <dbReference type="Proteomes" id="UP000238823"/>
    </source>
</evidence>
<feature type="compositionally biased region" description="Basic and acidic residues" evidence="1">
    <location>
        <begin position="41"/>
        <end position="52"/>
    </location>
</feature>
<reference evidence="2 3" key="1">
    <citation type="submission" date="2018-03" db="EMBL/GenBank/DDBJ databases">
        <title>Draft Genome Sequences of the Obligatory Marine Myxobacteria Enhygromyxa salina SWB007.</title>
        <authorList>
            <person name="Poehlein A."/>
            <person name="Moghaddam J.A."/>
            <person name="Harms H."/>
            <person name="Alanjari M."/>
            <person name="Koenig G.M."/>
            <person name="Daniel R."/>
            <person name="Schaeberle T.F."/>
        </authorList>
    </citation>
    <scope>NUCLEOTIDE SEQUENCE [LARGE SCALE GENOMIC DNA]</scope>
    <source>
        <strain evidence="2 3">SWB007</strain>
    </source>
</reference>
<dbReference type="InterPro" id="IPR019291">
    <property type="entry name" value="Host_attachment_protein"/>
</dbReference>
<comment type="caution">
    <text evidence="2">The sequence shown here is derived from an EMBL/GenBank/DDBJ whole genome shotgun (WGS) entry which is preliminary data.</text>
</comment>
<evidence type="ECO:0000313" key="2">
    <source>
        <dbReference type="EMBL" id="PRQ06784.1"/>
    </source>
</evidence>
<dbReference type="Pfam" id="PF10116">
    <property type="entry name" value="Host_attach"/>
    <property type="match status" value="1"/>
</dbReference>
<protein>
    <submittedName>
        <fullName evidence="2">Protein required for attachment to host cells</fullName>
    </submittedName>
</protein>
<dbReference type="EMBL" id="PVNL01000068">
    <property type="protein sequence ID" value="PRQ06784.1"/>
    <property type="molecule type" value="Genomic_DNA"/>
</dbReference>
<organism evidence="2 3">
    <name type="scientific">Enhygromyxa salina</name>
    <dbReference type="NCBI Taxonomy" id="215803"/>
    <lineage>
        <taxon>Bacteria</taxon>
        <taxon>Pseudomonadati</taxon>
        <taxon>Myxococcota</taxon>
        <taxon>Polyangia</taxon>
        <taxon>Nannocystales</taxon>
        <taxon>Nannocystaceae</taxon>
        <taxon>Enhygromyxa</taxon>
    </lineage>
</organism>
<sequence length="152" mass="17206">MLFERQSTLVVVADRETARFYRHAHPGAVLEPARAGIDRPSPGDRNADRPGRTFESVGQHRHAKAPTTSYQDLERQEMAAEIAQIIHAAFNDDEAERLVLIIEPQLLGEVRQKLDKSARDRVILELPMHLTQADPRELARRLTDSGELGRVR</sequence>
<dbReference type="RefSeq" id="WP_106090490.1">
    <property type="nucleotide sequence ID" value="NZ_PVNL01000068.1"/>
</dbReference>
<accession>A0A2S9YNX2</accession>
<dbReference type="AlphaFoldDB" id="A0A2S9YNX2"/>
<dbReference type="Proteomes" id="UP000238823">
    <property type="component" value="Unassembled WGS sequence"/>
</dbReference>
<proteinExistence type="predicted"/>
<feature type="region of interest" description="Disordered" evidence="1">
    <location>
        <begin position="32"/>
        <end position="71"/>
    </location>
</feature>
<gene>
    <name evidence="2" type="ORF">ENSA7_35090</name>
</gene>
<name>A0A2S9YNX2_9BACT</name>
<dbReference type="OrthoDB" id="329419at2"/>
<evidence type="ECO:0000256" key="1">
    <source>
        <dbReference type="SAM" id="MobiDB-lite"/>
    </source>
</evidence>